<dbReference type="SUPFAM" id="SSF51735">
    <property type="entry name" value="NAD(P)-binding Rossmann-fold domains"/>
    <property type="match status" value="1"/>
</dbReference>
<organism evidence="2 3">
    <name type="scientific">Hirschia baltica (strain ATCC 49814 / DSM 5838 / IFAM 1418)</name>
    <dbReference type="NCBI Taxonomy" id="582402"/>
    <lineage>
        <taxon>Bacteria</taxon>
        <taxon>Pseudomonadati</taxon>
        <taxon>Pseudomonadota</taxon>
        <taxon>Alphaproteobacteria</taxon>
        <taxon>Hyphomonadales</taxon>
        <taxon>Hyphomonadaceae</taxon>
        <taxon>Hirschia</taxon>
    </lineage>
</organism>
<sequence length="281" mass="31292">MTVRTLMCFGYGYTAKYLAKNVSVSKWKIIGTNRDPETNFDPENKNVRLLTWPDPQFRPPQADAVLISVPPNDKTCPVFAQLDQLKNCFGSKTWIGFLSSTGVYGDLGGGWAFEETPIKPLSTEAKNRAIAERQWQDIGAHIFRLPGIYGPGRSTFDRIRSGKSRRIIKQGQIFSRAHVEDIADLLARSIAKPNPGRIYNVADDVPCSPQELIEHGAKLLGVDPPPAVAFEDAGLPLKAQRFYSECKRISNARAKSELGWRPKYPSYREGLPAILQAETSN</sequence>
<dbReference type="RefSeq" id="WP_012777925.1">
    <property type="nucleotide sequence ID" value="NC_012982.1"/>
</dbReference>
<name>C6XKG9_HIRBI</name>
<dbReference type="STRING" id="582402.Hbal_0065"/>
<proteinExistence type="predicted"/>
<dbReference type="OrthoDB" id="9808276at2"/>
<dbReference type="KEGG" id="hba:Hbal_0065"/>
<protein>
    <submittedName>
        <fullName evidence="2">NAD-dependent epimerase/dehydratase</fullName>
    </submittedName>
</protein>
<dbReference type="Gene3D" id="3.40.50.720">
    <property type="entry name" value="NAD(P)-binding Rossmann-like Domain"/>
    <property type="match status" value="1"/>
</dbReference>
<dbReference type="eggNOG" id="COG0451">
    <property type="taxonomic scope" value="Bacteria"/>
</dbReference>
<keyword evidence="1" id="KW-0520">NAD</keyword>
<gene>
    <name evidence="2" type="ordered locus">Hbal_0065</name>
</gene>
<dbReference type="AlphaFoldDB" id="C6XKG9"/>
<dbReference type="Proteomes" id="UP000002745">
    <property type="component" value="Chromosome"/>
</dbReference>
<dbReference type="PANTHER" id="PTHR43574">
    <property type="entry name" value="EPIMERASE-RELATED"/>
    <property type="match status" value="1"/>
</dbReference>
<evidence type="ECO:0000313" key="3">
    <source>
        <dbReference type="Proteomes" id="UP000002745"/>
    </source>
</evidence>
<dbReference type="InterPro" id="IPR036291">
    <property type="entry name" value="NAD(P)-bd_dom_sf"/>
</dbReference>
<reference evidence="3" key="1">
    <citation type="journal article" date="2011" name="J. Bacteriol.">
        <title>Genome sequences of eight morphologically diverse alphaproteobacteria.</title>
        <authorList>
            <consortium name="US DOE Joint Genome Institute"/>
            <person name="Brown P.J."/>
            <person name="Kysela D.T."/>
            <person name="Buechlein A."/>
            <person name="Hemmerich C."/>
            <person name="Brun Y.V."/>
        </authorList>
    </citation>
    <scope>NUCLEOTIDE SEQUENCE [LARGE SCALE GENOMIC DNA]</scope>
    <source>
        <strain evidence="3">ATCC 49814 / DSM 5838 / IFAM 1418</strain>
    </source>
</reference>
<keyword evidence="3" id="KW-1185">Reference proteome</keyword>
<dbReference type="HOGENOM" id="CLU_007383_11_3_5"/>
<dbReference type="CDD" id="cd05266">
    <property type="entry name" value="SDR_a4"/>
    <property type="match status" value="1"/>
</dbReference>
<evidence type="ECO:0000256" key="1">
    <source>
        <dbReference type="ARBA" id="ARBA00023027"/>
    </source>
</evidence>
<dbReference type="EMBL" id="CP001678">
    <property type="protein sequence ID" value="ACT57767.1"/>
    <property type="molecule type" value="Genomic_DNA"/>
</dbReference>
<accession>C6XKG9</accession>
<evidence type="ECO:0000313" key="2">
    <source>
        <dbReference type="EMBL" id="ACT57767.1"/>
    </source>
</evidence>